<evidence type="ECO:0000256" key="1">
    <source>
        <dbReference type="ARBA" id="ARBA00023002"/>
    </source>
</evidence>
<dbReference type="Pfam" id="PF08028">
    <property type="entry name" value="Acyl-CoA_dh_2"/>
    <property type="match status" value="1"/>
</dbReference>
<dbReference type="AlphaFoldDB" id="A0A3M8DBB5"/>
<dbReference type="RefSeq" id="WP_122923989.1">
    <property type="nucleotide sequence ID" value="NZ_RHHU01000007.1"/>
</dbReference>
<evidence type="ECO:0000259" key="2">
    <source>
        <dbReference type="Pfam" id="PF08028"/>
    </source>
</evidence>
<evidence type="ECO:0000313" key="3">
    <source>
        <dbReference type="EMBL" id="RNB85324.1"/>
    </source>
</evidence>
<comment type="caution">
    <text evidence="3">The sequence shown here is derived from an EMBL/GenBank/DDBJ whole genome shotgun (WGS) entry which is preliminary data.</text>
</comment>
<dbReference type="SUPFAM" id="SSF47203">
    <property type="entry name" value="Acyl-CoA dehydrogenase C-terminal domain-like"/>
    <property type="match status" value="1"/>
</dbReference>
<protein>
    <recommendedName>
        <fullName evidence="2">Acyl-CoA dehydrogenase C-terminal domain-containing protein</fullName>
    </recommendedName>
</protein>
<dbReference type="GO" id="GO:0033539">
    <property type="term" value="P:fatty acid beta-oxidation using acyl-CoA dehydrogenase"/>
    <property type="evidence" value="ECO:0007669"/>
    <property type="project" value="TreeGrafter"/>
</dbReference>
<sequence>MEAQTAKRMTHDEAVARAKALAAKLRGRMKEGELLYRQPDETIQDIMDSGLATILKPARFGGHELTLDALVDTTIEVAKANPAAGWCYTFVVAHQWMLATWPQQAQQEVWSENPNVNIATALAFPRNEKIVRVEGGYQLSGEWSFSSGIEHSEWVMASSTERSFAGEDPQRYMFLVPRSDYTIVNEWQVAGLKASGSNGFTISDAFVPEHRVINLSQWAGPGVTPGMSINRGASYNVPLYCALPTCLTSAIVGASLGAYEFFIKTLRERLSKNSNNESGVPSHFKQRVTELSAQIDAAETLLRKALDVIRPGGEFDLGQRARLHRNYSYLARSCSSAVDELFQFSGSAAVYDWNVMQVYWRDVKVMSMHGYLNFDAASDVFGSYELGSSQ</sequence>
<dbReference type="InterPro" id="IPR036250">
    <property type="entry name" value="AcylCo_DH-like_C"/>
</dbReference>
<gene>
    <name evidence="3" type="ORF">EDM59_13050</name>
</gene>
<dbReference type="InterPro" id="IPR009100">
    <property type="entry name" value="AcylCoA_DH/oxidase_NM_dom_sf"/>
</dbReference>
<feature type="domain" description="Acyl-CoA dehydrogenase C-terminal" evidence="2">
    <location>
        <begin position="247"/>
        <end position="373"/>
    </location>
</feature>
<dbReference type="SUPFAM" id="SSF56645">
    <property type="entry name" value="Acyl-CoA dehydrogenase NM domain-like"/>
    <property type="match status" value="1"/>
</dbReference>
<dbReference type="PANTHER" id="PTHR48083">
    <property type="entry name" value="MEDIUM-CHAIN SPECIFIC ACYL-COA DEHYDROGENASE, MITOCHONDRIAL-RELATED"/>
    <property type="match status" value="1"/>
</dbReference>
<dbReference type="Gene3D" id="1.20.140.10">
    <property type="entry name" value="Butyryl-CoA Dehydrogenase, subunit A, domain 3"/>
    <property type="match status" value="1"/>
</dbReference>
<reference evidence="3 4" key="1">
    <citation type="submission" date="2018-10" db="EMBL/GenBank/DDBJ databases">
        <title>Phylogenomics of Brevibacillus.</title>
        <authorList>
            <person name="Dunlap C."/>
        </authorList>
    </citation>
    <scope>NUCLEOTIDE SEQUENCE [LARGE SCALE GENOMIC DNA]</scope>
    <source>
        <strain evidence="3 4">JCM 15774</strain>
    </source>
</reference>
<dbReference type="Proteomes" id="UP000269573">
    <property type="component" value="Unassembled WGS sequence"/>
</dbReference>
<proteinExistence type="predicted"/>
<dbReference type="Gene3D" id="2.40.110.10">
    <property type="entry name" value="Butyryl-CoA Dehydrogenase, subunit A, domain 2"/>
    <property type="match status" value="1"/>
</dbReference>
<dbReference type="InterPro" id="IPR013107">
    <property type="entry name" value="Acyl-CoA_DH_C"/>
</dbReference>
<keyword evidence="4" id="KW-1185">Reference proteome</keyword>
<accession>A0A3M8DBB5</accession>
<keyword evidence="1" id="KW-0560">Oxidoreductase</keyword>
<name>A0A3M8DBB5_9BACL</name>
<dbReference type="InterPro" id="IPR050741">
    <property type="entry name" value="Acyl-CoA_dehydrogenase"/>
</dbReference>
<dbReference type="InterPro" id="IPR037069">
    <property type="entry name" value="AcylCoA_DH/ox_N_sf"/>
</dbReference>
<dbReference type="EMBL" id="RHHU01000007">
    <property type="protein sequence ID" value="RNB85324.1"/>
    <property type="molecule type" value="Genomic_DNA"/>
</dbReference>
<dbReference type="GO" id="GO:0003995">
    <property type="term" value="F:acyl-CoA dehydrogenase activity"/>
    <property type="evidence" value="ECO:0007669"/>
    <property type="project" value="TreeGrafter"/>
</dbReference>
<dbReference type="GO" id="GO:0016712">
    <property type="term" value="F:oxidoreductase activity, acting on paired donors, with incorporation or reduction of molecular oxygen, reduced flavin or flavoprotein as one donor, and incorporation of one atom of oxygen"/>
    <property type="evidence" value="ECO:0007669"/>
    <property type="project" value="TreeGrafter"/>
</dbReference>
<dbReference type="PIRSF" id="PIRSF016578">
    <property type="entry name" value="HsaA"/>
    <property type="match status" value="1"/>
</dbReference>
<evidence type="ECO:0000313" key="4">
    <source>
        <dbReference type="Proteomes" id="UP000269573"/>
    </source>
</evidence>
<dbReference type="PANTHER" id="PTHR48083:SF19">
    <property type="entry name" value="FLAVIN-DEPENDENT MONOOXYGENASE, OXYGENASE SUBUNIT HSAA"/>
    <property type="match status" value="1"/>
</dbReference>
<organism evidence="3 4">
    <name type="scientific">Brevibacillus nitrificans</name>
    <dbReference type="NCBI Taxonomy" id="651560"/>
    <lineage>
        <taxon>Bacteria</taxon>
        <taxon>Bacillati</taxon>
        <taxon>Bacillota</taxon>
        <taxon>Bacilli</taxon>
        <taxon>Bacillales</taxon>
        <taxon>Paenibacillaceae</taxon>
        <taxon>Brevibacillus</taxon>
    </lineage>
</organism>
<dbReference type="GO" id="GO:0005737">
    <property type="term" value="C:cytoplasm"/>
    <property type="evidence" value="ECO:0007669"/>
    <property type="project" value="TreeGrafter"/>
</dbReference>
<dbReference type="GO" id="GO:0050660">
    <property type="term" value="F:flavin adenine dinucleotide binding"/>
    <property type="evidence" value="ECO:0007669"/>
    <property type="project" value="InterPro"/>
</dbReference>
<dbReference type="Gene3D" id="1.10.540.10">
    <property type="entry name" value="Acyl-CoA dehydrogenase/oxidase, N-terminal domain"/>
    <property type="match status" value="1"/>
</dbReference>
<dbReference type="InterPro" id="IPR046373">
    <property type="entry name" value="Acyl-CoA_Oxase/DH_mid-dom_sf"/>
</dbReference>